<organism evidence="7 8">
    <name type="scientific">Polysphondylium violaceum</name>
    <dbReference type="NCBI Taxonomy" id="133409"/>
    <lineage>
        <taxon>Eukaryota</taxon>
        <taxon>Amoebozoa</taxon>
        <taxon>Evosea</taxon>
        <taxon>Eumycetozoa</taxon>
        <taxon>Dictyostelia</taxon>
        <taxon>Dictyosteliales</taxon>
        <taxon>Dictyosteliaceae</taxon>
        <taxon>Polysphondylium</taxon>
    </lineage>
</organism>
<evidence type="ECO:0000313" key="8">
    <source>
        <dbReference type="Proteomes" id="UP000695562"/>
    </source>
</evidence>
<dbReference type="AlphaFoldDB" id="A0A8J4V3U8"/>
<dbReference type="EC" id="2.7.7.23" evidence="3"/>
<evidence type="ECO:0000256" key="2">
    <source>
        <dbReference type="ARBA" id="ARBA00010401"/>
    </source>
</evidence>
<keyword evidence="8" id="KW-1185">Reference proteome</keyword>
<dbReference type="Pfam" id="PF01704">
    <property type="entry name" value="UDPGP"/>
    <property type="match status" value="1"/>
</dbReference>
<comment type="similarity">
    <text evidence="2">Belongs to the UDPGP type 1 family.</text>
</comment>
<comment type="caution">
    <text evidence="7">The sequence shown here is derived from an EMBL/GenBank/DDBJ whole genome shotgun (WGS) entry which is preliminary data.</text>
</comment>
<dbReference type="InterPro" id="IPR039741">
    <property type="entry name" value="UDP-sugar_pyrophosphorylase"/>
</dbReference>
<dbReference type="PANTHER" id="PTHR11952:SF2">
    <property type="entry name" value="LD24639P"/>
    <property type="match status" value="1"/>
</dbReference>
<reference evidence="7" key="1">
    <citation type="submission" date="2020-01" db="EMBL/GenBank/DDBJ databases">
        <title>Development of genomics and gene disruption for Polysphondylium violaceum indicates a role for the polyketide synthase stlB in stalk morphogenesis.</title>
        <authorList>
            <person name="Narita B."/>
            <person name="Kawabe Y."/>
            <person name="Kin K."/>
            <person name="Saito T."/>
            <person name="Gibbs R."/>
            <person name="Kuspa A."/>
            <person name="Muzny D."/>
            <person name="Queller D."/>
            <person name="Richards S."/>
            <person name="Strassman J."/>
            <person name="Sucgang R."/>
            <person name="Worley K."/>
            <person name="Schaap P."/>
        </authorList>
    </citation>
    <scope>NUCLEOTIDE SEQUENCE</scope>
    <source>
        <strain evidence="7">QSvi11</strain>
    </source>
</reference>
<evidence type="ECO:0000256" key="3">
    <source>
        <dbReference type="ARBA" id="ARBA00012457"/>
    </source>
</evidence>
<dbReference type="InterPro" id="IPR029044">
    <property type="entry name" value="Nucleotide-diphossugar_trans"/>
</dbReference>
<dbReference type="InterPro" id="IPR002618">
    <property type="entry name" value="UDPGP_fam"/>
</dbReference>
<keyword evidence="5" id="KW-0548">Nucleotidyltransferase</keyword>
<comment type="catalytic activity">
    <reaction evidence="6">
        <text>N-acetyl-alpha-D-glucosamine 1-phosphate + UTP + H(+) = UDP-N-acetyl-alpha-D-glucosamine + diphosphate</text>
        <dbReference type="Rhea" id="RHEA:13509"/>
        <dbReference type="ChEBI" id="CHEBI:15378"/>
        <dbReference type="ChEBI" id="CHEBI:33019"/>
        <dbReference type="ChEBI" id="CHEBI:46398"/>
        <dbReference type="ChEBI" id="CHEBI:57705"/>
        <dbReference type="ChEBI" id="CHEBI:57776"/>
        <dbReference type="EC" id="2.7.7.23"/>
    </reaction>
</comment>
<accession>A0A8J4V3U8</accession>
<dbReference type="GO" id="GO:0003977">
    <property type="term" value="F:UDP-N-acetylglucosamine diphosphorylase activity"/>
    <property type="evidence" value="ECO:0007669"/>
    <property type="project" value="UniProtKB-EC"/>
</dbReference>
<dbReference type="PANTHER" id="PTHR11952">
    <property type="entry name" value="UDP- GLUCOSE PYROPHOSPHORYLASE"/>
    <property type="match status" value="1"/>
</dbReference>
<gene>
    <name evidence="7" type="ORF">CYY_001702</name>
</gene>
<name>A0A8J4V3U8_9MYCE</name>
<evidence type="ECO:0000256" key="4">
    <source>
        <dbReference type="ARBA" id="ARBA00022679"/>
    </source>
</evidence>
<dbReference type="SUPFAM" id="SSF53448">
    <property type="entry name" value="Nucleotide-diphospho-sugar transferases"/>
    <property type="match status" value="1"/>
</dbReference>
<evidence type="ECO:0000256" key="5">
    <source>
        <dbReference type="ARBA" id="ARBA00022695"/>
    </source>
</evidence>
<dbReference type="CDD" id="cd04193">
    <property type="entry name" value="UDPGlcNAc_PPase"/>
    <property type="match status" value="1"/>
</dbReference>
<evidence type="ECO:0000313" key="7">
    <source>
        <dbReference type="EMBL" id="KAF2076993.1"/>
    </source>
</evidence>
<dbReference type="Proteomes" id="UP000695562">
    <property type="component" value="Unassembled WGS sequence"/>
</dbReference>
<dbReference type="GO" id="GO:0006048">
    <property type="term" value="P:UDP-N-acetylglucosamine biosynthetic process"/>
    <property type="evidence" value="ECO:0007669"/>
    <property type="project" value="TreeGrafter"/>
</dbReference>
<evidence type="ECO:0000256" key="1">
    <source>
        <dbReference type="ARBA" id="ARBA00005208"/>
    </source>
</evidence>
<keyword evidence="4" id="KW-0808">Transferase</keyword>
<protein>
    <recommendedName>
        <fullName evidence="3">UDP-N-acetylglucosamine diphosphorylase</fullName>
        <ecNumber evidence="3">2.7.7.23</ecNumber>
    </recommendedName>
</protein>
<proteinExistence type="inferred from homology"/>
<dbReference type="Gene3D" id="3.90.550.10">
    <property type="entry name" value="Spore Coat Polysaccharide Biosynthesis Protein SpsA, Chain A"/>
    <property type="match status" value="1"/>
</dbReference>
<comment type="pathway">
    <text evidence="1">Nucleotide-sugar biosynthesis; UDP-N-acetyl-alpha-D-glucosamine biosynthesis; UDP-N-acetyl-alpha-D-glucosamine from N-acetyl-alpha-D-glucosamine 1-phosphate: step 1/1.</text>
</comment>
<evidence type="ECO:0000256" key="6">
    <source>
        <dbReference type="ARBA" id="ARBA00048493"/>
    </source>
</evidence>
<sequence length="488" mass="55123">MISDFESVRKEWEDEGQGHVFKWYDSLDENQKKSFEADIRQINVKEVNQDYRNVIKNKVSQKVVLSYQGFDHVKTLNTLTPKEITNWEDIGYDLIAKGKVALLLLAGGQASRLGTTFPKGFYDVGLPSKKSLFQLQAERIVKLQELVKSKSQHYDPSKPIQWYIMTSDATHNETIKFFENFGYFGLKKESFFFFCQPMIPCITPEGKIINESGSKISLAPNGNGGLFKALLTSGAIQDMKNKGITHISQYCVDNILIKMADPLFLGYMFDQAADCAAKVVSKADPEEPVGVMALQNGKPFVLEYSEIDKESKYLKNDHGHLIFNHAHICINAFTFDFLDRITKTHLDDLEYHVAFKKINSADENGVKHTPSQCNGWKLEKFIFDVFPFSNKMVCLEIERSHEFSPLKNGAGLPIPKDSPETCLRDICHLHRLYIENAGGKVEINDSLLCEISPLISYAGEGLESLVKDKVISLPVEISSQSFSNSNKN</sequence>
<dbReference type="OrthoDB" id="532420at2759"/>
<dbReference type="EMBL" id="AJWJ01000042">
    <property type="protein sequence ID" value="KAF2076993.1"/>
    <property type="molecule type" value="Genomic_DNA"/>
</dbReference>